<protein>
    <submittedName>
        <fullName evidence="1">Uncharacterized protein</fullName>
    </submittedName>
</protein>
<evidence type="ECO:0000313" key="2">
    <source>
        <dbReference type="Proteomes" id="UP000027135"/>
    </source>
</evidence>
<evidence type="ECO:0000313" key="1">
    <source>
        <dbReference type="EMBL" id="KDR15855.1"/>
    </source>
</evidence>
<reference evidence="1 2" key="1">
    <citation type="journal article" date="2014" name="Nat. Commun.">
        <title>Molecular traces of alternative social organization in a termite genome.</title>
        <authorList>
            <person name="Terrapon N."/>
            <person name="Li C."/>
            <person name="Robertson H.M."/>
            <person name="Ji L."/>
            <person name="Meng X."/>
            <person name="Booth W."/>
            <person name="Chen Z."/>
            <person name="Childers C.P."/>
            <person name="Glastad K.M."/>
            <person name="Gokhale K."/>
            <person name="Gowin J."/>
            <person name="Gronenberg W."/>
            <person name="Hermansen R.A."/>
            <person name="Hu H."/>
            <person name="Hunt B.G."/>
            <person name="Huylmans A.K."/>
            <person name="Khalil S.M."/>
            <person name="Mitchell R.D."/>
            <person name="Munoz-Torres M.C."/>
            <person name="Mustard J.A."/>
            <person name="Pan H."/>
            <person name="Reese J.T."/>
            <person name="Scharf M.E."/>
            <person name="Sun F."/>
            <person name="Vogel H."/>
            <person name="Xiao J."/>
            <person name="Yang W."/>
            <person name="Yang Z."/>
            <person name="Yang Z."/>
            <person name="Zhou J."/>
            <person name="Zhu J."/>
            <person name="Brent C.S."/>
            <person name="Elsik C.G."/>
            <person name="Goodisman M.A."/>
            <person name="Liberles D.A."/>
            <person name="Roe R.M."/>
            <person name="Vargo E.L."/>
            <person name="Vilcinskas A."/>
            <person name="Wang J."/>
            <person name="Bornberg-Bauer E."/>
            <person name="Korb J."/>
            <person name="Zhang G."/>
            <person name="Liebig J."/>
        </authorList>
    </citation>
    <scope>NUCLEOTIDE SEQUENCE [LARGE SCALE GENOMIC DNA]</scope>
    <source>
        <tissue evidence="1">Whole organism</tissue>
    </source>
</reference>
<gene>
    <name evidence="1" type="ORF">L798_10168</name>
</gene>
<organism evidence="1 2">
    <name type="scientific">Zootermopsis nevadensis</name>
    <name type="common">Dampwood termite</name>
    <dbReference type="NCBI Taxonomy" id="136037"/>
    <lineage>
        <taxon>Eukaryota</taxon>
        <taxon>Metazoa</taxon>
        <taxon>Ecdysozoa</taxon>
        <taxon>Arthropoda</taxon>
        <taxon>Hexapoda</taxon>
        <taxon>Insecta</taxon>
        <taxon>Pterygota</taxon>
        <taxon>Neoptera</taxon>
        <taxon>Polyneoptera</taxon>
        <taxon>Dictyoptera</taxon>
        <taxon>Blattodea</taxon>
        <taxon>Blattoidea</taxon>
        <taxon>Termitoidae</taxon>
        <taxon>Termopsidae</taxon>
        <taxon>Zootermopsis</taxon>
    </lineage>
</organism>
<keyword evidence="2" id="KW-1185">Reference proteome</keyword>
<dbReference type="EMBL" id="KK852812">
    <property type="protein sequence ID" value="KDR15855.1"/>
    <property type="molecule type" value="Genomic_DNA"/>
</dbReference>
<sequence length="109" mass="11907">MLRALQLSDSGRAGAVSMSNGCTMSAGNFFKQEQVNKHEHENRNHVRLNYCSISRLASGRLVPTRREPAPTPCVGHVISGSNVKVDVIDSEDIGDVLLGIDVMLLIKYL</sequence>
<name>A0A067RB26_ZOONE</name>
<dbReference type="Proteomes" id="UP000027135">
    <property type="component" value="Unassembled WGS sequence"/>
</dbReference>
<dbReference type="InParanoid" id="A0A067RB26"/>
<proteinExistence type="predicted"/>
<dbReference type="AlphaFoldDB" id="A0A067RB26"/>
<accession>A0A067RB26</accession>